<feature type="transmembrane region" description="Helical" evidence="5">
    <location>
        <begin position="12"/>
        <end position="32"/>
    </location>
</feature>
<dbReference type="InterPro" id="IPR032808">
    <property type="entry name" value="DoxX"/>
</dbReference>
<keyword evidence="4 5" id="KW-0472">Membrane</keyword>
<keyword evidence="7" id="KW-1185">Reference proteome</keyword>
<dbReference type="EMBL" id="RQJP01000003">
    <property type="protein sequence ID" value="RRB14240.1"/>
    <property type="molecule type" value="Genomic_DNA"/>
</dbReference>
<reference evidence="6 7" key="1">
    <citation type="submission" date="2018-11" db="EMBL/GenBank/DDBJ databases">
        <authorList>
            <person name="Zhou Z."/>
            <person name="Wang G."/>
        </authorList>
    </citation>
    <scope>NUCLEOTIDE SEQUENCE [LARGE SCALE GENOMIC DNA]</scope>
    <source>
        <strain evidence="6 7">KCTC42998</strain>
    </source>
</reference>
<feature type="transmembrane region" description="Helical" evidence="5">
    <location>
        <begin position="52"/>
        <end position="72"/>
    </location>
</feature>
<gene>
    <name evidence="6" type="ORF">EHT87_15120</name>
</gene>
<dbReference type="GO" id="GO:0016020">
    <property type="term" value="C:membrane"/>
    <property type="evidence" value="ECO:0007669"/>
    <property type="project" value="UniProtKB-SubCell"/>
</dbReference>
<comment type="caution">
    <text evidence="6">The sequence shown here is derived from an EMBL/GenBank/DDBJ whole genome shotgun (WGS) entry which is preliminary data.</text>
</comment>
<accession>A0A3P1CM20</accession>
<protein>
    <submittedName>
        <fullName evidence="6">DoxX family protein</fullName>
    </submittedName>
</protein>
<comment type="subcellular location">
    <subcellularLocation>
        <location evidence="1">Membrane</location>
        <topology evidence="1">Multi-pass membrane protein</topology>
    </subcellularLocation>
</comment>
<dbReference type="OrthoDB" id="7960583at2"/>
<evidence type="ECO:0000256" key="3">
    <source>
        <dbReference type="ARBA" id="ARBA00022989"/>
    </source>
</evidence>
<feature type="transmembrane region" description="Helical" evidence="5">
    <location>
        <begin position="102"/>
        <end position="121"/>
    </location>
</feature>
<evidence type="ECO:0000256" key="2">
    <source>
        <dbReference type="ARBA" id="ARBA00022692"/>
    </source>
</evidence>
<dbReference type="Proteomes" id="UP000274271">
    <property type="component" value="Unassembled WGS sequence"/>
</dbReference>
<dbReference type="RefSeq" id="WP_124908133.1">
    <property type="nucleotide sequence ID" value="NZ_RQJP01000003.1"/>
</dbReference>
<keyword evidence="2 5" id="KW-0812">Transmembrane</keyword>
<keyword evidence="3 5" id="KW-1133">Transmembrane helix</keyword>
<dbReference type="Pfam" id="PF13564">
    <property type="entry name" value="DoxX_2"/>
    <property type="match status" value="1"/>
</dbReference>
<evidence type="ECO:0000313" key="7">
    <source>
        <dbReference type="Proteomes" id="UP000274271"/>
    </source>
</evidence>
<evidence type="ECO:0000256" key="5">
    <source>
        <dbReference type="SAM" id="Phobius"/>
    </source>
</evidence>
<dbReference type="InterPro" id="IPR016944">
    <property type="entry name" value="UCP030066"/>
</dbReference>
<feature type="transmembrane region" description="Helical" evidence="5">
    <location>
        <begin position="79"/>
        <end position="96"/>
    </location>
</feature>
<evidence type="ECO:0000313" key="6">
    <source>
        <dbReference type="EMBL" id="RRB14240.1"/>
    </source>
</evidence>
<proteinExistence type="predicted"/>
<organism evidence="6 7">
    <name type="scientific">Larkinella knui</name>
    <dbReference type="NCBI Taxonomy" id="2025310"/>
    <lineage>
        <taxon>Bacteria</taxon>
        <taxon>Pseudomonadati</taxon>
        <taxon>Bacteroidota</taxon>
        <taxon>Cytophagia</taxon>
        <taxon>Cytophagales</taxon>
        <taxon>Spirosomataceae</taxon>
        <taxon>Larkinella</taxon>
    </lineage>
</organism>
<evidence type="ECO:0000256" key="4">
    <source>
        <dbReference type="ARBA" id="ARBA00023136"/>
    </source>
</evidence>
<sequence>MVLDHKTDQGRHLAYWVITGLLVFGMEAGGFAQFFQARFNTDGFIHLGYPLYSMKIIGAWKIVGGVVLLLPGYVLLKEWAYAGFFFLLTGAVISHIASGDAFYQWVGPLVFALLTVWSWAIRPANRRIKAEFEPALRR</sequence>
<evidence type="ECO:0000256" key="1">
    <source>
        <dbReference type="ARBA" id="ARBA00004141"/>
    </source>
</evidence>
<dbReference type="AlphaFoldDB" id="A0A3P1CM20"/>
<dbReference type="PIRSF" id="PIRSF030066">
    <property type="entry name" value="UCP030066"/>
    <property type="match status" value="1"/>
</dbReference>
<name>A0A3P1CM20_9BACT</name>